<organism evidence="3 4">
    <name type="scientific">Aquipuribacter hungaricus</name>
    <dbReference type="NCBI Taxonomy" id="545624"/>
    <lineage>
        <taxon>Bacteria</taxon>
        <taxon>Bacillati</taxon>
        <taxon>Actinomycetota</taxon>
        <taxon>Actinomycetes</taxon>
        <taxon>Micrococcales</taxon>
        <taxon>Intrasporangiaceae</taxon>
        <taxon>Aquipuribacter</taxon>
    </lineage>
</organism>
<dbReference type="EC" id="1.-.-.-" evidence="3"/>
<dbReference type="InterPro" id="IPR036661">
    <property type="entry name" value="Luciferase-like_sf"/>
</dbReference>
<name>A0ABV7WFP6_9MICO</name>
<keyword evidence="4" id="KW-1185">Reference proteome</keyword>
<evidence type="ECO:0000313" key="3">
    <source>
        <dbReference type="EMBL" id="MFC3688058.1"/>
    </source>
</evidence>
<dbReference type="PANTHER" id="PTHR43244:SF1">
    <property type="entry name" value="5,10-METHYLENETETRAHYDROMETHANOPTERIN REDUCTASE"/>
    <property type="match status" value="1"/>
</dbReference>
<dbReference type="InterPro" id="IPR011251">
    <property type="entry name" value="Luciferase-like_dom"/>
</dbReference>
<evidence type="ECO:0000256" key="1">
    <source>
        <dbReference type="ARBA" id="ARBA00023002"/>
    </source>
</evidence>
<gene>
    <name evidence="3" type="ORF">ACFOLH_06865</name>
</gene>
<comment type="caution">
    <text evidence="3">The sequence shown here is derived from an EMBL/GenBank/DDBJ whole genome shotgun (WGS) entry which is preliminary data.</text>
</comment>
<evidence type="ECO:0000313" key="4">
    <source>
        <dbReference type="Proteomes" id="UP001595685"/>
    </source>
</evidence>
<accession>A0ABV7WFP6</accession>
<reference evidence="4" key="1">
    <citation type="journal article" date="2019" name="Int. J. Syst. Evol. Microbiol.">
        <title>The Global Catalogue of Microorganisms (GCM) 10K type strain sequencing project: providing services to taxonomists for standard genome sequencing and annotation.</title>
        <authorList>
            <consortium name="The Broad Institute Genomics Platform"/>
            <consortium name="The Broad Institute Genome Sequencing Center for Infectious Disease"/>
            <person name="Wu L."/>
            <person name="Ma J."/>
        </authorList>
    </citation>
    <scope>NUCLEOTIDE SEQUENCE [LARGE SCALE GENOMIC DNA]</scope>
    <source>
        <strain evidence="4">NCAIM B.02333</strain>
    </source>
</reference>
<dbReference type="PANTHER" id="PTHR43244">
    <property type="match status" value="1"/>
</dbReference>
<dbReference type="GO" id="GO:0016491">
    <property type="term" value="F:oxidoreductase activity"/>
    <property type="evidence" value="ECO:0007669"/>
    <property type="project" value="UniProtKB-KW"/>
</dbReference>
<dbReference type="SUPFAM" id="SSF51679">
    <property type="entry name" value="Bacterial luciferase-like"/>
    <property type="match status" value="1"/>
</dbReference>
<dbReference type="Gene3D" id="3.20.20.30">
    <property type="entry name" value="Luciferase-like domain"/>
    <property type="match status" value="1"/>
</dbReference>
<keyword evidence="1 3" id="KW-0560">Oxidoreductase</keyword>
<protein>
    <submittedName>
        <fullName evidence="3">TIGR03557 family F420-dependent LLM class oxidoreductase</fullName>
        <ecNumber evidence="3">1.-.-.-</ecNumber>
    </submittedName>
</protein>
<dbReference type="EMBL" id="JBHRWW010000003">
    <property type="protein sequence ID" value="MFC3688058.1"/>
    <property type="molecule type" value="Genomic_DNA"/>
</dbReference>
<dbReference type="RefSeq" id="WP_340292970.1">
    <property type="nucleotide sequence ID" value="NZ_JBBEOI010000090.1"/>
</dbReference>
<dbReference type="CDD" id="cd01097">
    <property type="entry name" value="Tetrahydromethanopterin_reductase"/>
    <property type="match status" value="1"/>
</dbReference>
<evidence type="ECO:0000259" key="2">
    <source>
        <dbReference type="Pfam" id="PF00296"/>
    </source>
</evidence>
<dbReference type="InterPro" id="IPR050564">
    <property type="entry name" value="F420-G6PD/mer"/>
</dbReference>
<feature type="domain" description="Luciferase-like" evidence="2">
    <location>
        <begin position="15"/>
        <end position="310"/>
    </location>
</feature>
<dbReference type="NCBIfam" id="TIGR03557">
    <property type="entry name" value="F420_G6P_family"/>
    <property type="match status" value="1"/>
</dbReference>
<dbReference type="InterPro" id="IPR019945">
    <property type="entry name" value="F420_G6P_DH-rel"/>
</dbReference>
<proteinExistence type="predicted"/>
<sequence length="338" mass="37178">MAFRSLSDSLVGYATMLEQFHPTEAVELTALAEQHGFVGAMVADHFAPWVPQQGQAAFVWNVIAALGERTTGDMGPGVTCPSFRFHPALVAQAAATTEAMYPGRHWLGLGSGEALNEHVVGGYWPEGPQRVSMLFEAVRLIRQLFDASIAGKDTKFAGEHFRMESTRLWTMPEQAPPIYVATAGPVSSKRTGKYCDGLITVGAPLSKIDMILTKFAEGAREEGKDPDAMPKVLQLHLSWAETDEQALANALDQWPNGGMKFPKADIRSPHDFAAMAQLVRAEDFEGRMVVSADPDEHRAYIQTFLDAGIDKVYLHNVGRNQREFLEVFGRDVLPALHR</sequence>
<dbReference type="Pfam" id="PF00296">
    <property type="entry name" value="Bac_luciferase"/>
    <property type="match status" value="1"/>
</dbReference>
<dbReference type="Proteomes" id="UP001595685">
    <property type="component" value="Unassembled WGS sequence"/>
</dbReference>